<name>A0A367KEW2_RHIST</name>
<dbReference type="SUPFAM" id="SSF52540">
    <property type="entry name" value="P-loop containing nucleoside triphosphate hydrolases"/>
    <property type="match status" value="1"/>
</dbReference>
<accession>A0A367KEW2</accession>
<organism evidence="2 3">
    <name type="scientific">Rhizopus stolonifer</name>
    <name type="common">Rhizopus nigricans</name>
    <dbReference type="NCBI Taxonomy" id="4846"/>
    <lineage>
        <taxon>Eukaryota</taxon>
        <taxon>Fungi</taxon>
        <taxon>Fungi incertae sedis</taxon>
        <taxon>Mucoromycota</taxon>
        <taxon>Mucoromycotina</taxon>
        <taxon>Mucoromycetes</taxon>
        <taxon>Mucorales</taxon>
        <taxon>Mucorineae</taxon>
        <taxon>Rhizopodaceae</taxon>
        <taxon>Rhizopus</taxon>
    </lineage>
</organism>
<reference evidence="2 3" key="1">
    <citation type="journal article" date="2018" name="G3 (Bethesda)">
        <title>Phylogenetic and Phylogenomic Definition of Rhizopus Species.</title>
        <authorList>
            <person name="Gryganskyi A.P."/>
            <person name="Golan J."/>
            <person name="Dolatabadi S."/>
            <person name="Mondo S."/>
            <person name="Robb S."/>
            <person name="Idnurm A."/>
            <person name="Muszewska A."/>
            <person name="Steczkiewicz K."/>
            <person name="Masonjones S."/>
            <person name="Liao H.L."/>
            <person name="Gajdeczka M.T."/>
            <person name="Anike F."/>
            <person name="Vuek A."/>
            <person name="Anishchenko I.M."/>
            <person name="Voigt K."/>
            <person name="de Hoog G.S."/>
            <person name="Smith M.E."/>
            <person name="Heitman J."/>
            <person name="Vilgalys R."/>
            <person name="Stajich J.E."/>
        </authorList>
    </citation>
    <scope>NUCLEOTIDE SEQUENCE [LARGE SCALE GENOMIC DNA]</scope>
    <source>
        <strain evidence="2 3">LSU 92-RS-03</strain>
    </source>
</reference>
<keyword evidence="3" id="KW-1185">Reference proteome</keyword>
<dbReference type="Pfam" id="PF13481">
    <property type="entry name" value="AAA_25"/>
    <property type="match status" value="1"/>
</dbReference>
<dbReference type="SUPFAM" id="SSF56731">
    <property type="entry name" value="DNA primase core"/>
    <property type="match status" value="1"/>
</dbReference>
<dbReference type="Pfam" id="PF13155">
    <property type="entry name" value="Toprim_2"/>
    <property type="match status" value="1"/>
</dbReference>
<protein>
    <recommendedName>
        <fullName evidence="1">SF4 helicase domain-containing protein</fullName>
    </recommendedName>
</protein>
<dbReference type="InterPro" id="IPR027417">
    <property type="entry name" value="P-loop_NTPase"/>
</dbReference>
<dbReference type="EMBL" id="PJQM01001806">
    <property type="protein sequence ID" value="RCI00746.1"/>
    <property type="molecule type" value="Genomic_DNA"/>
</dbReference>
<evidence type="ECO:0000259" key="1">
    <source>
        <dbReference type="PROSITE" id="PS51199"/>
    </source>
</evidence>
<dbReference type="CDD" id="cd01029">
    <property type="entry name" value="TOPRIM_primases"/>
    <property type="match status" value="1"/>
</dbReference>
<dbReference type="PANTHER" id="PTHR12873">
    <property type="entry name" value="T7-LIKE MITOCHONDRIAL DNA HELICASE"/>
    <property type="match status" value="1"/>
</dbReference>
<proteinExistence type="predicted"/>
<dbReference type="GO" id="GO:0006260">
    <property type="term" value="P:DNA replication"/>
    <property type="evidence" value="ECO:0007669"/>
    <property type="project" value="InterPro"/>
</dbReference>
<evidence type="ECO:0000313" key="2">
    <source>
        <dbReference type="EMBL" id="RCI00746.1"/>
    </source>
</evidence>
<dbReference type="Gene3D" id="3.40.50.300">
    <property type="entry name" value="P-loop containing nucleotide triphosphate hydrolases"/>
    <property type="match status" value="1"/>
</dbReference>
<gene>
    <name evidence="2" type="ORF">CU098_004081</name>
</gene>
<sequence length="615" mass="70113">MSRLLVTLIRSHHGIVQQPRIGCVRLMATRRWATGSTDIKSNMIQFLYQHKQRPLPTTEKNVVLTNCPHCVRVRKNSFAAYLDTEKGTYKCTTCHTKGSFSEFSRTLIKKLGSHEIDSIGSIHDTKQGLTRSDADIQRYVQSLKENTSLLAQVEANHGISSDTLEAFGVGTIQKDDRQYLTLPQTTLSFTDNQFKLDTVGLKLCDMDNQIVEADPPVSHKDSVEGLFGYQTASLESESIILTRREMDAMAAYQATQIPSVSIPSANYQLQESVLPLLDRFKRVYLWLDDDVEGQMAAERFARKIGDHKCFVINTRQGDKQGPLNAHDALMQHKDLKDILTKAKEFKHDQIVDFNELREDIYNEVLHPEQTRGIQSKDLPSLNQILKGHRPGELTILTGPTGSGKTTIMSQLSLDYCKSGVPTLWGSFEILNKRLAKKMLYQFAEKDLSKSPEDFDQMADQFEQLPLYFLKFFSSTAIKDVLKACHHAVYAYDIRHIILDNLQFMLSQQATHSLDKWELQDHAIAEIRRFATQQDVHITLVVHPRKDSGGQEELDIHSIFGSAKVSQEADNVVIIQKTRHDKRYLDIKKNRFDGTLGSIPYIFDKDTYKKFQKNQE</sequence>
<dbReference type="PANTHER" id="PTHR12873:SF0">
    <property type="entry name" value="TWINKLE MTDNA HELICASE"/>
    <property type="match status" value="1"/>
</dbReference>
<feature type="domain" description="SF4 helicase" evidence="1">
    <location>
        <begin position="367"/>
        <end position="615"/>
    </location>
</feature>
<dbReference type="GO" id="GO:0043139">
    <property type="term" value="F:5'-3' DNA helicase activity"/>
    <property type="evidence" value="ECO:0007669"/>
    <property type="project" value="InterPro"/>
</dbReference>
<dbReference type="AlphaFoldDB" id="A0A367KEW2"/>
<dbReference type="STRING" id="4846.A0A367KEW2"/>
<dbReference type="InterPro" id="IPR027032">
    <property type="entry name" value="Twinkle-like"/>
</dbReference>
<dbReference type="GO" id="GO:0003697">
    <property type="term" value="F:single-stranded DNA binding"/>
    <property type="evidence" value="ECO:0007669"/>
    <property type="project" value="InterPro"/>
</dbReference>
<dbReference type="OrthoDB" id="275278at2759"/>
<dbReference type="CDD" id="cd01122">
    <property type="entry name" value="Twinkle_C"/>
    <property type="match status" value="1"/>
</dbReference>
<evidence type="ECO:0000313" key="3">
    <source>
        <dbReference type="Proteomes" id="UP000253551"/>
    </source>
</evidence>
<dbReference type="Gene3D" id="3.40.1360.10">
    <property type="match status" value="1"/>
</dbReference>
<dbReference type="Proteomes" id="UP000253551">
    <property type="component" value="Unassembled WGS sequence"/>
</dbReference>
<dbReference type="GO" id="GO:0005524">
    <property type="term" value="F:ATP binding"/>
    <property type="evidence" value="ECO:0007669"/>
    <property type="project" value="InterPro"/>
</dbReference>
<comment type="caution">
    <text evidence="2">The sequence shown here is derived from an EMBL/GenBank/DDBJ whole genome shotgun (WGS) entry which is preliminary data.</text>
</comment>
<dbReference type="InterPro" id="IPR034154">
    <property type="entry name" value="TOPRIM_DnaG/twinkle"/>
</dbReference>
<dbReference type="PROSITE" id="PS51199">
    <property type="entry name" value="SF4_HELICASE"/>
    <property type="match status" value="1"/>
</dbReference>
<dbReference type="InterPro" id="IPR007694">
    <property type="entry name" value="DNA_helicase_DnaB-like_C"/>
</dbReference>